<keyword evidence="2" id="KW-1185">Reference proteome</keyword>
<dbReference type="SUPFAM" id="SSF52540">
    <property type="entry name" value="P-loop containing nucleoside triphosphate hydrolases"/>
    <property type="match status" value="1"/>
</dbReference>
<dbReference type="PANTHER" id="PTHR48312:SF1">
    <property type="entry name" value="SULFOTRANSFERASE"/>
    <property type="match status" value="1"/>
</dbReference>
<dbReference type="GeneID" id="81596511"/>
<evidence type="ECO:0000313" key="1">
    <source>
        <dbReference type="EMBL" id="KAJ5461333.1"/>
    </source>
</evidence>
<dbReference type="Gene3D" id="3.40.50.300">
    <property type="entry name" value="P-loop containing nucleotide triphosphate hydrolases"/>
    <property type="match status" value="1"/>
</dbReference>
<organism evidence="1 2">
    <name type="scientific">Penicillium daleae</name>
    <dbReference type="NCBI Taxonomy" id="63821"/>
    <lineage>
        <taxon>Eukaryota</taxon>
        <taxon>Fungi</taxon>
        <taxon>Dikarya</taxon>
        <taxon>Ascomycota</taxon>
        <taxon>Pezizomycotina</taxon>
        <taxon>Eurotiomycetes</taxon>
        <taxon>Eurotiomycetidae</taxon>
        <taxon>Eurotiales</taxon>
        <taxon>Aspergillaceae</taxon>
        <taxon>Penicillium</taxon>
    </lineage>
</organism>
<accession>A0AAD6G7L3</accession>
<dbReference type="PANTHER" id="PTHR48312">
    <property type="match status" value="1"/>
</dbReference>
<reference evidence="1" key="1">
    <citation type="submission" date="2022-12" db="EMBL/GenBank/DDBJ databases">
        <authorList>
            <person name="Petersen C."/>
        </authorList>
    </citation>
    <scope>NUCLEOTIDE SEQUENCE</scope>
    <source>
        <strain evidence="1">IBT 16125</strain>
    </source>
</reference>
<sequence>MPGDLEILSPDRLFIFSSPRTASNLFMRILARPDQPKVFLGDPADELVFLHPVVHLRDTGLMQKPYDDWTDNEKAELKDKFQHAFNKLHNHMETARAAGKVTVVKEHASFLSEPLGREKLINGNGACTGDLPWNVQLPEEYNSMPPNLAPNETVLPSEFLLTCFPTFLIRHPMLAFPSYYRAFNGVKERDTIQIEDIQSHLKWTMTFKWTRNLYDWYTDVWAKYGAALNRPKPVILEADDIMGTEVIVNYCKLVGLDPRKLKYTWEPVRASELAPLSKQMRRMKDTLHASTGILKEKISQDLTLEEEVSKWKAEFGESQASQLEEWVKAAMPDYEYLWGNRLTL</sequence>
<dbReference type="AlphaFoldDB" id="A0AAD6G7L3"/>
<evidence type="ECO:0000313" key="2">
    <source>
        <dbReference type="Proteomes" id="UP001213681"/>
    </source>
</evidence>
<reference evidence="1" key="2">
    <citation type="journal article" date="2023" name="IMA Fungus">
        <title>Comparative genomic study of the Penicillium genus elucidates a diverse pangenome and 15 lateral gene transfer events.</title>
        <authorList>
            <person name="Petersen C."/>
            <person name="Sorensen T."/>
            <person name="Nielsen M.R."/>
            <person name="Sondergaard T.E."/>
            <person name="Sorensen J.L."/>
            <person name="Fitzpatrick D.A."/>
            <person name="Frisvad J.C."/>
            <person name="Nielsen K.L."/>
        </authorList>
    </citation>
    <scope>NUCLEOTIDE SEQUENCE</scope>
    <source>
        <strain evidence="1">IBT 16125</strain>
    </source>
</reference>
<proteinExistence type="predicted"/>
<gene>
    <name evidence="1" type="ORF">N7458_002885</name>
</gene>
<dbReference type="EMBL" id="JAPVEA010000002">
    <property type="protein sequence ID" value="KAJ5461333.1"/>
    <property type="molecule type" value="Genomic_DNA"/>
</dbReference>
<dbReference type="Proteomes" id="UP001213681">
    <property type="component" value="Unassembled WGS sequence"/>
</dbReference>
<dbReference type="RefSeq" id="XP_056770375.1">
    <property type="nucleotide sequence ID" value="XM_056906268.1"/>
</dbReference>
<comment type="caution">
    <text evidence="1">The sequence shown here is derived from an EMBL/GenBank/DDBJ whole genome shotgun (WGS) entry which is preliminary data.</text>
</comment>
<evidence type="ECO:0008006" key="3">
    <source>
        <dbReference type="Google" id="ProtNLM"/>
    </source>
</evidence>
<dbReference type="InterPro" id="IPR027417">
    <property type="entry name" value="P-loop_NTPase"/>
</dbReference>
<name>A0AAD6G7L3_9EURO</name>
<protein>
    <recommendedName>
        <fullName evidence="3">Sulfotransferase domain-containing protein</fullName>
    </recommendedName>
</protein>